<evidence type="ECO:0000256" key="2">
    <source>
        <dbReference type="ARBA" id="ARBA00022692"/>
    </source>
</evidence>
<feature type="transmembrane region" description="Helical" evidence="5">
    <location>
        <begin position="95"/>
        <end position="116"/>
    </location>
</feature>
<feature type="transmembrane region" description="Helical" evidence="5">
    <location>
        <begin position="70"/>
        <end position="88"/>
    </location>
</feature>
<evidence type="ECO:0000256" key="3">
    <source>
        <dbReference type="ARBA" id="ARBA00022989"/>
    </source>
</evidence>
<keyword evidence="7" id="KW-1185">Reference proteome</keyword>
<reference evidence="6" key="1">
    <citation type="submission" date="2023-10" db="EMBL/GenBank/DDBJ databases">
        <title>Chromosome-level genome of the transformable northern wattle, Acacia crassicarpa.</title>
        <authorList>
            <person name="Massaro I."/>
            <person name="Sinha N.R."/>
            <person name="Poethig S."/>
            <person name="Leichty A.R."/>
        </authorList>
    </citation>
    <scope>NUCLEOTIDE SEQUENCE</scope>
    <source>
        <strain evidence="6">Acra3RX</strain>
        <tissue evidence="6">Leaf</tissue>
    </source>
</reference>
<dbReference type="GO" id="GO:0022857">
    <property type="term" value="F:transmembrane transporter activity"/>
    <property type="evidence" value="ECO:0007669"/>
    <property type="project" value="InterPro"/>
</dbReference>
<feature type="transmembrane region" description="Helical" evidence="5">
    <location>
        <begin position="42"/>
        <end position="64"/>
    </location>
</feature>
<evidence type="ECO:0000256" key="1">
    <source>
        <dbReference type="ARBA" id="ARBA00004141"/>
    </source>
</evidence>
<comment type="subcellular location">
    <subcellularLocation>
        <location evidence="1">Membrane</location>
        <topology evidence="1">Multi-pass membrane protein</topology>
    </subcellularLocation>
</comment>
<evidence type="ECO:0000256" key="5">
    <source>
        <dbReference type="SAM" id="Phobius"/>
    </source>
</evidence>
<gene>
    <name evidence="6" type="ORF">QN277_028139</name>
</gene>
<dbReference type="AlphaFoldDB" id="A0AAE1MHY5"/>
<dbReference type="GO" id="GO:0016020">
    <property type="term" value="C:membrane"/>
    <property type="evidence" value="ECO:0007669"/>
    <property type="project" value="InterPro"/>
</dbReference>
<evidence type="ECO:0000256" key="4">
    <source>
        <dbReference type="ARBA" id="ARBA00023136"/>
    </source>
</evidence>
<organism evidence="6 7">
    <name type="scientific">Acacia crassicarpa</name>
    <name type="common">northern wattle</name>
    <dbReference type="NCBI Taxonomy" id="499986"/>
    <lineage>
        <taxon>Eukaryota</taxon>
        <taxon>Viridiplantae</taxon>
        <taxon>Streptophyta</taxon>
        <taxon>Embryophyta</taxon>
        <taxon>Tracheophyta</taxon>
        <taxon>Spermatophyta</taxon>
        <taxon>Magnoliopsida</taxon>
        <taxon>eudicotyledons</taxon>
        <taxon>Gunneridae</taxon>
        <taxon>Pentapetalae</taxon>
        <taxon>rosids</taxon>
        <taxon>fabids</taxon>
        <taxon>Fabales</taxon>
        <taxon>Fabaceae</taxon>
        <taxon>Caesalpinioideae</taxon>
        <taxon>mimosoid clade</taxon>
        <taxon>Acacieae</taxon>
        <taxon>Acacia</taxon>
    </lineage>
</organism>
<name>A0AAE1MHY5_9FABA</name>
<accession>A0AAE1MHY5</accession>
<keyword evidence="4 5" id="KW-0472">Membrane</keyword>
<evidence type="ECO:0000313" key="7">
    <source>
        <dbReference type="Proteomes" id="UP001293593"/>
    </source>
</evidence>
<evidence type="ECO:0008006" key="8">
    <source>
        <dbReference type="Google" id="ProtNLM"/>
    </source>
</evidence>
<evidence type="ECO:0000313" key="6">
    <source>
        <dbReference type="EMBL" id="KAK4262598.1"/>
    </source>
</evidence>
<dbReference type="PANTHER" id="PTHR31218">
    <property type="entry name" value="WAT1-RELATED PROTEIN"/>
    <property type="match status" value="1"/>
</dbReference>
<dbReference type="InterPro" id="IPR037185">
    <property type="entry name" value="EmrE-like"/>
</dbReference>
<sequence length="140" mass="15159">MAPPPGKKSRSYLYSAFLAAIIWLLEDHRLKTGGQNLSTAKLIGFTFLAGAVLGLCFSFHGWAVNQKGPVWVSMFSPVSTLCSIIFSVTTLGDTINVGGLVDMLLMFLGLYFVLWAKGKEGFDYGDGLETDSDAEKPLLS</sequence>
<keyword evidence="3 5" id="KW-1133">Transmembrane helix</keyword>
<dbReference type="Proteomes" id="UP001293593">
    <property type="component" value="Unassembled WGS sequence"/>
</dbReference>
<protein>
    <recommendedName>
        <fullName evidence="8">WAT1-related protein</fullName>
    </recommendedName>
</protein>
<dbReference type="SUPFAM" id="SSF103481">
    <property type="entry name" value="Multidrug resistance efflux transporter EmrE"/>
    <property type="match status" value="1"/>
</dbReference>
<dbReference type="EMBL" id="JAWXYG010000009">
    <property type="protein sequence ID" value="KAK4262598.1"/>
    <property type="molecule type" value="Genomic_DNA"/>
</dbReference>
<keyword evidence="2 5" id="KW-0812">Transmembrane</keyword>
<proteinExistence type="predicted"/>
<dbReference type="InterPro" id="IPR030184">
    <property type="entry name" value="WAT1-related"/>
</dbReference>
<comment type="caution">
    <text evidence="6">The sequence shown here is derived from an EMBL/GenBank/DDBJ whole genome shotgun (WGS) entry which is preliminary data.</text>
</comment>